<evidence type="ECO:0000313" key="2">
    <source>
        <dbReference type="EMBL" id="OOR03673.1"/>
    </source>
</evidence>
<dbReference type="AlphaFoldDB" id="A0A1S9T0Y4"/>
<accession>A0A1S9T0Y4</accession>
<comment type="caution">
    <text evidence="2">The sequence shown here is derived from an EMBL/GenBank/DDBJ whole genome shotgun (WGS) entry which is preliminary data.</text>
</comment>
<protein>
    <recommendedName>
        <fullName evidence="1">Butirosin biosynthesis protein H N-terminal domain-containing protein</fullName>
    </recommendedName>
</protein>
<gene>
    <name evidence="2" type="ORF">BW900_25915</name>
</gene>
<name>A0A1S9T0Y4_BACMY</name>
<dbReference type="Pfam" id="PF14399">
    <property type="entry name" value="BtrH_N"/>
    <property type="match status" value="1"/>
</dbReference>
<evidence type="ECO:0000259" key="1">
    <source>
        <dbReference type="Pfam" id="PF14399"/>
    </source>
</evidence>
<feature type="domain" description="Butirosin biosynthesis protein H N-terminal" evidence="1">
    <location>
        <begin position="57"/>
        <end position="172"/>
    </location>
</feature>
<dbReference type="EMBL" id="MUAI01000037">
    <property type="protein sequence ID" value="OOR03673.1"/>
    <property type="molecule type" value="Genomic_DNA"/>
</dbReference>
<evidence type="ECO:0000313" key="3">
    <source>
        <dbReference type="Proteomes" id="UP000190696"/>
    </source>
</evidence>
<dbReference type="InterPro" id="IPR026935">
    <property type="entry name" value="BtrH_N"/>
</dbReference>
<dbReference type="Proteomes" id="UP000190696">
    <property type="component" value="Unassembled WGS sequence"/>
</dbReference>
<reference evidence="2 3" key="1">
    <citation type="submission" date="2017-01" db="EMBL/GenBank/DDBJ databases">
        <title>Bacillus cereus isolates.</title>
        <authorList>
            <person name="Beno S.M."/>
        </authorList>
    </citation>
    <scope>NUCLEOTIDE SEQUENCE [LARGE SCALE GENOMIC DNA]</scope>
    <source>
        <strain evidence="2 3">FSL W7-1108</strain>
    </source>
</reference>
<organism evidence="2 3">
    <name type="scientific">Bacillus mycoides</name>
    <dbReference type="NCBI Taxonomy" id="1405"/>
    <lineage>
        <taxon>Bacteria</taxon>
        <taxon>Bacillati</taxon>
        <taxon>Bacillota</taxon>
        <taxon>Bacilli</taxon>
        <taxon>Bacillales</taxon>
        <taxon>Bacillaceae</taxon>
        <taxon>Bacillus</taxon>
        <taxon>Bacillus cereus group</taxon>
    </lineage>
</organism>
<sequence length="338" mass="40187">MQKNNYSLSIDNPEYFFVNCNGSYIVSAVNFFAKNKCSDDLLLFLANCKLKFLNLDLKETKEISNNNAWRFQLLKLCNSEGIPLFSGNTFLSLMEYVHKNFNINSHYIRNENPILTIEEIIESIVEGSPVIVKIDEYFNPASQYFYKQNHNTHSVLVKGVNYKEKYFEIIDTESKQLYNMEFKYLIDSFKYSIYRKDCIQLNCSNFENKINIEEFAKKYFAEDRIYSELNLFADRLPEYFKEDDPEFLLKGLLFSINYQIVPMLRGRSHLIMKFIDSDKHFDELRNKVNNPYKLWMNLKFLILKKLKLKEGHHTNINEKIQNILDAERRILSEIKSII</sequence>
<dbReference type="RefSeq" id="WP_078177056.1">
    <property type="nucleotide sequence ID" value="NZ_JBCMNA010000014.1"/>
</dbReference>
<proteinExistence type="predicted"/>